<sequence>MGNSVTALRISNAATGPEAYRAGLINCDPITKGLDYTASHLGEPGSIPAGVAPRFSHVKIASDDDKLDFKHTYISVVFAIGTQFTGYAQVIYEPVTNIQENSYRIPRHLISCKTGYRPFTRASLLEAGLLSDRILKAHEMFAIGRAFAWPVGYEALIGERALRHVTCYLLWITLYPLRGKMYLSPEQLAPEEPEIGALPSCVLLASLTPLCWFGSPDHSSRPPPLLLVCCNSFLFANSLAWAELWMSADGYPSVSSADIHNSAHAKLSANRNELQHTNRRGGGEKSGLGIRTSRVGSATRGGHKTAGLRSPALQGRFTRRRIANGVSSFRSRVRLEFSGISGSFILCIVESTVCRGRVADLWPERSRGGGRLVEGMIGRLGGSVRDGEAHLLEAVQLSRGRSVANLTAILGGLSTVDARGMDWNASDLRSSPTSAFTPGPADSPPSVTDGDFVRGGWGGSPGNRTTFIHGVETLMPAQKREDGVGTTTEQPSFPTHSTRSRDGPALNSHCQYCSTGSPVQEYWQQSGRQSWPKTAAMAAQSLPAMMQSPRMQLPRLLGVRGAALRRIQVPPTADAHLILSNRRRKNGLAETRPAGERVRTKGKVDPTLSGKGSTDRFGVYRRESIPGLFHTDWWSEYPVVEVRTASWSECSVVEVRTSTDHFGGYRGESIPGLFHTGWWSKFSVLEVRTASMVIMGRVSQACSTLIVGGMSCGGSADCFGGYRRTDDSLTDGRLAGAMDGCEPSFNQTFLSFAYLSNTDNDNRQKEHHQRHLVNRHLALRQSDVMTYCLKSLESILMNYITSGVVMLPRDRNRPTPNEQKKKTTLRHSNGRLNGAPTFCADDDRTPARGEGDHSARYRRQQEWELLPPLRHLLIQVAHARSSSFATNSRLARKQLANPITTRCWETVNEHTAEATLCRGVEQSSLQVIELSDTHPRIVVLADKQFSVGWVTGTDVRSQLPYCLRGCSAAAMQTNMATRRAEAITTPRAPPPPPSFRVSNLGLGTRNKARTCYPITAPNSLLAAILLGVFPVVRLGAVLKRAMEQRWIARAGGNGIPPEKTRRPAASSGTIPTCRKSGSDMIQPAGPYTVPYVLWAKLLSSAYWSASAACSLGCCPAPGSYGISKVFPWKSVIGSEASRAGLINCDPIGKSSQCYAIAGTMALVICFLASLLLESESFTACLINCDPIAKSTSVYTCLTSILSSSEGAYGRQLHALLALRRSYAQGVQCFRRGAAVCKLDLYAKKRKLQSHKNCFNAHSSQLIPPTEHCFPKRCGRDKGDFVTLIKRAIAAKREIRTQSFPHHRWVAHQPIAPRKVGQCSSRTAFTYGTASGDRIMLLENLQDPRVVLCESEALAFALRRLNVTVRKYRYRYDLLIGIGHLEGSSERQAPVSPGTLVLDPVDRSHYSRVVASTTYPSQPKFLNAADTGRNRWRHCFTLCAPRMYSSEQAPGYLSTGFTAPKVGIPSILPHGDCTLMSKTVLSTFSSSIFGSFTVLYAFTWYSTGFLCKTCPPHQSEILRLRIIEAFTRVPHHGSLEICSPCHLRSSPVFYQSFQKLPARAQCTPLRTLGSLDRRINEVTRPMTMLILHNAEEHTKCILVDPTQGFQKCSVYREQPIPASSKLAIKVTIPRRNVNFLNHFHWSCYRSYKGREFKCPFRLSLPTLLFVAVGGSWYASRRLALTHAFFHWMEVRWTRRPRMKLAIVVTQEPKDDVCLVWLRTVVLVQTPSLALKTGDNNGLQHIRDVMVAGRCTSGVDDVCHMWLCTVVLVQTPSLALKTGDNNGLQHICDVMVAGRCTSGVDDVCHMWLRTVVLVQTPSLALKTGDNNGLQHICDVMVAGRCTSGTPSLALKTGDNNGLQHIRDVMVAGRCTSGVDDVCHMWLRTVVLVQTPSLALKTGDNNGLQHICDVMVAGRCTSGVDDVCHMWLRTVVLVQTPSLALKTGGNNGLQHIRDLRTVVLVQTPSLALKTGDNNGLQHIRDVMVAARCTSGVD</sequence>
<dbReference type="EMBL" id="JARBHB010000013">
    <property type="protein sequence ID" value="KAJ8870527.1"/>
    <property type="molecule type" value="Genomic_DNA"/>
</dbReference>
<evidence type="ECO:0000313" key="2">
    <source>
        <dbReference type="EMBL" id="KAJ8870527.1"/>
    </source>
</evidence>
<feature type="region of interest" description="Disordered" evidence="1">
    <location>
        <begin position="429"/>
        <end position="449"/>
    </location>
</feature>
<proteinExistence type="predicted"/>
<feature type="compositionally biased region" description="Basic and acidic residues" evidence="1">
    <location>
        <begin position="593"/>
        <end position="604"/>
    </location>
</feature>
<dbReference type="Proteomes" id="UP001159363">
    <property type="component" value="Chromosome 12"/>
</dbReference>
<feature type="region of interest" description="Disordered" evidence="1">
    <location>
        <begin position="808"/>
        <end position="852"/>
    </location>
</feature>
<feature type="region of interest" description="Disordered" evidence="1">
    <location>
        <begin position="591"/>
        <end position="610"/>
    </location>
</feature>
<reference evidence="2 3" key="1">
    <citation type="submission" date="2023-02" db="EMBL/GenBank/DDBJ databases">
        <title>LHISI_Scaffold_Assembly.</title>
        <authorList>
            <person name="Stuart O.P."/>
            <person name="Cleave R."/>
            <person name="Magrath M.J.L."/>
            <person name="Mikheyev A.S."/>
        </authorList>
    </citation>
    <scope>NUCLEOTIDE SEQUENCE [LARGE SCALE GENOMIC DNA]</scope>
    <source>
        <strain evidence="2">Daus_M_001</strain>
        <tissue evidence="2">Leg muscle</tissue>
    </source>
</reference>
<feature type="compositionally biased region" description="Basic and acidic residues" evidence="1">
    <location>
        <begin position="841"/>
        <end position="852"/>
    </location>
</feature>
<keyword evidence="3" id="KW-1185">Reference proteome</keyword>
<evidence type="ECO:0000313" key="3">
    <source>
        <dbReference type="Proteomes" id="UP001159363"/>
    </source>
</evidence>
<feature type="region of interest" description="Disordered" evidence="1">
    <location>
        <begin position="1052"/>
        <end position="1075"/>
    </location>
</feature>
<protein>
    <submittedName>
        <fullName evidence="2">Uncharacterized protein</fullName>
    </submittedName>
</protein>
<feature type="region of interest" description="Disordered" evidence="1">
    <location>
        <begin position="268"/>
        <end position="310"/>
    </location>
</feature>
<gene>
    <name evidence="2" type="ORF">PR048_029550</name>
</gene>
<feature type="compositionally biased region" description="Polar residues" evidence="1">
    <location>
        <begin position="485"/>
        <end position="497"/>
    </location>
</feature>
<organism evidence="2 3">
    <name type="scientific">Dryococelus australis</name>
    <dbReference type="NCBI Taxonomy" id="614101"/>
    <lineage>
        <taxon>Eukaryota</taxon>
        <taxon>Metazoa</taxon>
        <taxon>Ecdysozoa</taxon>
        <taxon>Arthropoda</taxon>
        <taxon>Hexapoda</taxon>
        <taxon>Insecta</taxon>
        <taxon>Pterygota</taxon>
        <taxon>Neoptera</taxon>
        <taxon>Polyneoptera</taxon>
        <taxon>Phasmatodea</taxon>
        <taxon>Verophasmatodea</taxon>
        <taxon>Anareolatae</taxon>
        <taxon>Phasmatidae</taxon>
        <taxon>Eurycanthinae</taxon>
        <taxon>Dryococelus</taxon>
    </lineage>
</organism>
<name>A0ABQ9GEC3_9NEOP</name>
<feature type="compositionally biased region" description="Basic and acidic residues" evidence="1">
    <location>
        <begin position="808"/>
        <end position="821"/>
    </location>
</feature>
<comment type="caution">
    <text evidence="2">The sequence shown here is derived from an EMBL/GenBank/DDBJ whole genome shotgun (WGS) entry which is preliminary data.</text>
</comment>
<feature type="region of interest" description="Disordered" evidence="1">
    <location>
        <begin position="479"/>
        <end position="505"/>
    </location>
</feature>
<evidence type="ECO:0000256" key="1">
    <source>
        <dbReference type="SAM" id="MobiDB-lite"/>
    </source>
</evidence>
<accession>A0ABQ9GEC3</accession>